<dbReference type="InParanoid" id="A0A1X2HUW6"/>
<evidence type="ECO:0000256" key="1">
    <source>
        <dbReference type="SAM" id="Phobius"/>
    </source>
</evidence>
<keyword evidence="1" id="KW-1133">Transmembrane helix</keyword>
<dbReference type="Proteomes" id="UP000242180">
    <property type="component" value="Unassembled WGS sequence"/>
</dbReference>
<dbReference type="InterPro" id="IPR026721">
    <property type="entry name" value="TMEM18"/>
</dbReference>
<organism evidence="2 3">
    <name type="scientific">Syncephalastrum racemosum</name>
    <name type="common">Filamentous fungus</name>
    <dbReference type="NCBI Taxonomy" id="13706"/>
    <lineage>
        <taxon>Eukaryota</taxon>
        <taxon>Fungi</taxon>
        <taxon>Fungi incertae sedis</taxon>
        <taxon>Mucoromycota</taxon>
        <taxon>Mucoromycotina</taxon>
        <taxon>Mucoromycetes</taxon>
        <taxon>Mucorales</taxon>
        <taxon>Syncephalastraceae</taxon>
        <taxon>Syncephalastrum</taxon>
    </lineage>
</organism>
<feature type="transmembrane region" description="Helical" evidence="1">
    <location>
        <begin position="72"/>
        <end position="90"/>
    </location>
</feature>
<sequence length="156" mass="17892">MSADQLIQNVLSKLQHQLRAPEQRTVLDQYAEETIAFFQAIDWSQSWLLTLMGFHATCLLITLLLRNRHNALSVWFFVLLGMAALTEPLNTVCSQHWQTFASTNYFDESGMFIVTLYSFPLVFNGFVAMMFVLKAAAGLLIQVKRKQLKNTKKKTQ</sequence>
<keyword evidence="1 2" id="KW-0812">Transmembrane</keyword>
<dbReference type="Pfam" id="PF14770">
    <property type="entry name" value="TMEM18"/>
    <property type="match status" value="1"/>
</dbReference>
<keyword evidence="3" id="KW-1185">Reference proteome</keyword>
<protein>
    <submittedName>
        <fullName evidence="2">Transmembrane protein 18-domain-containing protein</fullName>
    </submittedName>
</protein>
<gene>
    <name evidence="2" type="ORF">BCR43DRAFT_483248</name>
</gene>
<name>A0A1X2HUW6_SYNRA</name>
<accession>A0A1X2HUW6</accession>
<feature type="transmembrane region" description="Helical" evidence="1">
    <location>
        <begin position="47"/>
        <end position="65"/>
    </location>
</feature>
<evidence type="ECO:0000313" key="3">
    <source>
        <dbReference type="Proteomes" id="UP000242180"/>
    </source>
</evidence>
<keyword evidence="1" id="KW-0472">Membrane</keyword>
<feature type="transmembrane region" description="Helical" evidence="1">
    <location>
        <begin position="110"/>
        <end position="143"/>
    </location>
</feature>
<reference evidence="2 3" key="1">
    <citation type="submission" date="2016-07" db="EMBL/GenBank/DDBJ databases">
        <title>Pervasive Adenine N6-methylation of Active Genes in Fungi.</title>
        <authorList>
            <consortium name="DOE Joint Genome Institute"/>
            <person name="Mondo S.J."/>
            <person name="Dannebaum R.O."/>
            <person name="Kuo R.C."/>
            <person name="Labutti K."/>
            <person name="Haridas S."/>
            <person name="Kuo A."/>
            <person name="Salamov A."/>
            <person name="Ahrendt S.R."/>
            <person name="Lipzen A."/>
            <person name="Sullivan W."/>
            <person name="Andreopoulos W.B."/>
            <person name="Clum A."/>
            <person name="Lindquist E."/>
            <person name="Daum C."/>
            <person name="Ramamoorthy G.K."/>
            <person name="Gryganskyi A."/>
            <person name="Culley D."/>
            <person name="Magnuson J.K."/>
            <person name="James T.Y."/>
            <person name="O'Malley M.A."/>
            <person name="Stajich J.E."/>
            <person name="Spatafora J.W."/>
            <person name="Visel A."/>
            <person name="Grigoriev I.V."/>
        </authorList>
    </citation>
    <scope>NUCLEOTIDE SEQUENCE [LARGE SCALE GENOMIC DNA]</scope>
    <source>
        <strain evidence="2 3">NRRL 2496</strain>
    </source>
</reference>
<evidence type="ECO:0000313" key="2">
    <source>
        <dbReference type="EMBL" id="ORZ03380.1"/>
    </source>
</evidence>
<dbReference type="OrthoDB" id="411535at2759"/>
<proteinExistence type="predicted"/>
<dbReference type="AlphaFoldDB" id="A0A1X2HUW6"/>
<dbReference type="EMBL" id="MCGN01000001">
    <property type="protein sequence ID" value="ORZ03380.1"/>
    <property type="molecule type" value="Genomic_DNA"/>
</dbReference>
<dbReference type="OMA" id="TFSKQQY"/>
<comment type="caution">
    <text evidence="2">The sequence shown here is derived from an EMBL/GenBank/DDBJ whole genome shotgun (WGS) entry which is preliminary data.</text>
</comment>